<gene>
    <name evidence="2" type="ORF">COB11_02915</name>
</gene>
<feature type="chain" id="PRO_5013331715" description="MOMP-like family protein" evidence="1">
    <location>
        <begin position="23"/>
        <end position="401"/>
    </location>
</feature>
<name>A0A2A4YJZ6_UNCAE</name>
<dbReference type="Pfam" id="PF05150">
    <property type="entry name" value="Legionella_OMP"/>
    <property type="match status" value="1"/>
</dbReference>
<dbReference type="Proteomes" id="UP000217838">
    <property type="component" value="Unassembled WGS sequence"/>
</dbReference>
<reference evidence="3" key="1">
    <citation type="submission" date="2017-08" db="EMBL/GenBank/DDBJ databases">
        <title>A dynamic microbial community with high functional redundancy inhabits the cold, oxic subseafloor aquifer.</title>
        <authorList>
            <person name="Tully B.J."/>
            <person name="Wheat C.G."/>
            <person name="Glazer B.T."/>
            <person name="Huber J.A."/>
        </authorList>
    </citation>
    <scope>NUCLEOTIDE SEQUENCE [LARGE SCALE GENOMIC DNA]</scope>
</reference>
<feature type="signal peptide" evidence="1">
    <location>
        <begin position="1"/>
        <end position="22"/>
    </location>
</feature>
<accession>A0A2A4YJZ6</accession>
<proteinExistence type="predicted"/>
<evidence type="ECO:0000256" key="1">
    <source>
        <dbReference type="SAM" id="SignalP"/>
    </source>
</evidence>
<dbReference type="InterPro" id="IPR007825">
    <property type="entry name" value="Major_OMP_Legionella"/>
</dbReference>
<protein>
    <recommendedName>
        <fullName evidence="4">MOMP-like family protein</fullName>
    </recommendedName>
</protein>
<dbReference type="AlphaFoldDB" id="A0A2A4YJZ6"/>
<evidence type="ECO:0000313" key="3">
    <source>
        <dbReference type="Proteomes" id="UP000217838"/>
    </source>
</evidence>
<organism evidence="2 3">
    <name type="scientific">Aerophobetes bacterium</name>
    <dbReference type="NCBI Taxonomy" id="2030807"/>
    <lineage>
        <taxon>Bacteria</taxon>
        <taxon>Candidatus Aerophobota</taxon>
    </lineage>
</organism>
<keyword evidence="1" id="KW-0732">Signal</keyword>
<evidence type="ECO:0000313" key="2">
    <source>
        <dbReference type="EMBL" id="PCI95148.1"/>
    </source>
</evidence>
<evidence type="ECO:0008006" key="4">
    <source>
        <dbReference type="Google" id="ProtNLM"/>
    </source>
</evidence>
<comment type="caution">
    <text evidence="2">The sequence shown here is derived from an EMBL/GenBank/DDBJ whole genome shotgun (WGS) entry which is preliminary data.</text>
</comment>
<dbReference type="EMBL" id="NVUU01000027">
    <property type="protein sequence ID" value="PCI95148.1"/>
    <property type="molecule type" value="Genomic_DNA"/>
</dbReference>
<sequence length="401" mass="44816">MQKKFLRSLTPALICLASVAFAGQYTKDNDHMYAEHSDLENKVITPNASPIVKHGVDVFFSADFIYWTGRLDGLGYAFTGSPSGTETDNAAFVNQAAGVNVASGRTSYVNRKWSPGFKVGIGLDLGHDGWDLGAEYTWFRTSPSGSITGGTALGTAIIATFQPSPSSQIINSGAAANLVIADASARYRLHFNVMDVSLGRNFFVSPRLTTRPHFGLKGTWQTQRFTPRYNNITGTITSGTTTTTISDAFYHHNFKQSYWGVGIRTGMDTSWQFIQSFGVYGNWALSALWGQFDVNRRDTTQSTETIVDTENSSNDATNVILPSRIVDVTNRFHTLSPVLELALGLRYDYWFSDNDYRFRIQAGWEEQIWFDQNQLFDIQILRPLHGNLIFQGFTLKVRFDF</sequence>